<reference evidence="4" key="1">
    <citation type="journal article" date="2014" name="Int. J. Syst. Evol. Microbiol.">
        <title>Complete genome sequence of Corynebacterium casei LMG S-19264T (=DSM 44701T), isolated from a smear-ripened cheese.</title>
        <authorList>
            <consortium name="US DOE Joint Genome Institute (JGI-PGF)"/>
            <person name="Walter F."/>
            <person name="Albersmeier A."/>
            <person name="Kalinowski J."/>
            <person name="Ruckert C."/>
        </authorList>
    </citation>
    <scope>NUCLEOTIDE SEQUENCE</scope>
    <source>
        <strain evidence="4">CGMCC 1.15725</strain>
    </source>
</reference>
<gene>
    <name evidence="4" type="ORF">GCM10011611_01400</name>
</gene>
<dbReference type="CDD" id="cd02440">
    <property type="entry name" value="AdoMet_MTases"/>
    <property type="match status" value="1"/>
</dbReference>
<dbReference type="EMBL" id="BMJQ01000001">
    <property type="protein sequence ID" value="GGE99505.1"/>
    <property type="molecule type" value="Genomic_DNA"/>
</dbReference>
<name>A0A8J2YP35_9PROT</name>
<dbReference type="GO" id="GO:0032259">
    <property type="term" value="P:methylation"/>
    <property type="evidence" value="ECO:0007669"/>
    <property type="project" value="UniProtKB-KW"/>
</dbReference>
<dbReference type="AlphaFoldDB" id="A0A8J2YP35"/>
<proteinExistence type="predicted"/>
<dbReference type="SUPFAM" id="SSF53335">
    <property type="entry name" value="S-adenosyl-L-methionine-dependent methyltransferases"/>
    <property type="match status" value="1"/>
</dbReference>
<dbReference type="Gene3D" id="3.40.50.150">
    <property type="entry name" value="Vaccinia Virus protein VP39"/>
    <property type="match status" value="1"/>
</dbReference>
<protein>
    <submittedName>
        <fullName evidence="4">Methyltransferase</fullName>
    </submittedName>
</protein>
<accession>A0A8J2YP35</accession>
<dbReference type="RefSeq" id="WP_189041387.1">
    <property type="nucleotide sequence ID" value="NZ_BMJQ01000001.1"/>
</dbReference>
<dbReference type="Pfam" id="PF13649">
    <property type="entry name" value="Methyltransf_25"/>
    <property type="match status" value="1"/>
</dbReference>
<dbReference type="PANTHER" id="PTHR43861:SF1">
    <property type="entry name" value="TRANS-ACONITATE 2-METHYLTRANSFERASE"/>
    <property type="match status" value="1"/>
</dbReference>
<dbReference type="GO" id="GO:0008168">
    <property type="term" value="F:methyltransferase activity"/>
    <property type="evidence" value="ECO:0007669"/>
    <property type="project" value="UniProtKB-KW"/>
</dbReference>
<evidence type="ECO:0000256" key="2">
    <source>
        <dbReference type="ARBA" id="ARBA00022679"/>
    </source>
</evidence>
<evidence type="ECO:0000313" key="4">
    <source>
        <dbReference type="EMBL" id="GGE99505.1"/>
    </source>
</evidence>
<reference evidence="4" key="2">
    <citation type="submission" date="2020-09" db="EMBL/GenBank/DDBJ databases">
        <authorList>
            <person name="Sun Q."/>
            <person name="Zhou Y."/>
        </authorList>
    </citation>
    <scope>NUCLEOTIDE SEQUENCE</scope>
    <source>
        <strain evidence="4">CGMCC 1.15725</strain>
    </source>
</reference>
<dbReference type="PANTHER" id="PTHR43861">
    <property type="entry name" value="TRANS-ACONITATE 2-METHYLTRANSFERASE-RELATED"/>
    <property type="match status" value="1"/>
</dbReference>
<dbReference type="InterPro" id="IPR041698">
    <property type="entry name" value="Methyltransf_25"/>
</dbReference>
<dbReference type="InterPro" id="IPR029063">
    <property type="entry name" value="SAM-dependent_MTases_sf"/>
</dbReference>
<feature type="domain" description="Methyltransferase" evidence="3">
    <location>
        <begin position="49"/>
        <end position="142"/>
    </location>
</feature>
<comment type="caution">
    <text evidence="4">The sequence shown here is derived from an EMBL/GenBank/DDBJ whole genome shotgun (WGS) entry which is preliminary data.</text>
</comment>
<keyword evidence="2" id="KW-0808">Transferase</keyword>
<keyword evidence="5" id="KW-1185">Reference proteome</keyword>
<evidence type="ECO:0000256" key="1">
    <source>
        <dbReference type="ARBA" id="ARBA00022603"/>
    </source>
</evidence>
<dbReference type="Gene3D" id="2.20.130.10">
    <property type="entry name" value="CAC2371-like domains"/>
    <property type="match status" value="1"/>
</dbReference>
<evidence type="ECO:0000313" key="5">
    <source>
        <dbReference type="Proteomes" id="UP000646365"/>
    </source>
</evidence>
<keyword evidence="1 4" id="KW-0489">Methyltransferase</keyword>
<dbReference type="Proteomes" id="UP000646365">
    <property type="component" value="Unassembled WGS sequence"/>
</dbReference>
<sequence length="264" mass="28411">MSAALSDDMSASESLGDEYGDAELYDAENGWGPDDDFYHSLAAETGGPILDLACGTGRLARALAADGHRVVGLDLAPAMIARARGLDPEGTVEWHQADATRFALGRQFRLIVMTAHAFQHVLGAQAQAALFARITDHLAPDGIFAFETRNPGQQDYADGSDFKLWRRFVDPRRGPVEVWVASALDTVTGIDHVTLVRRFADGMERRTAAQLQYTAAATLEARLGQAGLAVATRYGDFGREPYGPASPEIVTLARPAAAGRLLRD</sequence>
<evidence type="ECO:0000259" key="3">
    <source>
        <dbReference type="Pfam" id="PF13649"/>
    </source>
</evidence>
<organism evidence="4 5">
    <name type="scientific">Aliidongia dinghuensis</name>
    <dbReference type="NCBI Taxonomy" id="1867774"/>
    <lineage>
        <taxon>Bacteria</taxon>
        <taxon>Pseudomonadati</taxon>
        <taxon>Pseudomonadota</taxon>
        <taxon>Alphaproteobacteria</taxon>
        <taxon>Rhodospirillales</taxon>
        <taxon>Dongiaceae</taxon>
        <taxon>Aliidongia</taxon>
    </lineage>
</organism>